<evidence type="ECO:0000313" key="15">
    <source>
        <dbReference type="Proteomes" id="UP001163336"/>
    </source>
</evidence>
<protein>
    <submittedName>
        <fullName evidence="14">ATPase</fullName>
    </submittedName>
</protein>
<dbReference type="InterPro" id="IPR008250">
    <property type="entry name" value="ATPase_P-typ_transduc_dom_A_sf"/>
</dbReference>
<dbReference type="InterPro" id="IPR001757">
    <property type="entry name" value="P_typ_ATPase"/>
</dbReference>
<dbReference type="EMBL" id="AP026966">
    <property type="protein sequence ID" value="BDT59216.1"/>
    <property type="molecule type" value="Genomic_DNA"/>
</dbReference>
<keyword evidence="3 11" id="KW-0812">Transmembrane</keyword>
<sequence>MERSERVGLELPLILPEVDDERDPCVGRLVSLLTGRPGVEHVHIKIQEGSPPLLCLHYDPSLITVSRLRELVSVVGAQLSEKFAHYIGCASSPLHSRSARLFSERLRKVPGVLEAEVSASGRIRVEYERAAVAQTRLEDVIKSLGAELTDASPATERDHDHDHRHKSAVEHKGDRGHVEHTGHDQAHEQKRGHAGHKHAHEDKGGHAGHTHAHGGVFGEHTELIFAVIAGVCVLAGWLLERADAVPDWLPQVLYVGAYFFGGYFTVKEAVENLRARRFEIDTLMLVAAAGAAALGNWAEGGLLLFLFSLGHSLEHFAMGRARQAIEALAKLAPETAVRKRGDELEEVPVASLAPGDIVLVKPNERLPADGVVVKGTSSVNQAPVTGESIPVDKSPVQDGAGAITAFDRVDAANRVFAGTINGAGAMEVMVARLASQSTMARVVQMVAEAEAQRSPTQQFTDKFERVFVPVILALVALLMLAFLVIDEPFSASFYRAMAVLVAASPCALAISVPSAVLSGVARAGRSGVLVKGGGPLENLGSLNSIAFDKTGTLTEGRPKLTDVIVASGANEDELLALVVAVESHSDHPLASALVKGGRDRLKSDTVAVRADDVRGLTGRGVQATVDGETVYIAKPVLFSELDGMLLPPELATANEKLVQSGRTTMIVRKGSRFLGVIGVMDTPRAAAPGVMAQLRELGIERLVMISGDNQQVADAVARTVGLTEARGDLMPEQKVETIKALRERHGKVAMVGDGVNDAPAMANATVGIAMGAAGSDVALEAADVALMSDDLSQLPFAVGLSRRTRRVIKQNLWVSLGVVAVLIPATIFGLNIGTAVLFHEGSTILVVINALRLLAYPDVASRPVDTVAAAGLDEKPPQTLDPGDIGRKEAS</sequence>
<dbReference type="InterPro" id="IPR059000">
    <property type="entry name" value="ATPase_P-type_domA"/>
</dbReference>
<feature type="compositionally biased region" description="Basic and acidic residues" evidence="12">
    <location>
        <begin position="155"/>
        <end position="191"/>
    </location>
</feature>
<dbReference type="SUPFAM" id="SSF81653">
    <property type="entry name" value="Calcium ATPase, transduction domain A"/>
    <property type="match status" value="1"/>
</dbReference>
<dbReference type="PRINTS" id="PR00120">
    <property type="entry name" value="HATPASE"/>
</dbReference>
<dbReference type="CDD" id="cd07551">
    <property type="entry name" value="P-type_ATPase_HM_ZosA_PfeT-like"/>
    <property type="match status" value="1"/>
</dbReference>
<organism evidence="14 15">
    <name type="scientific">Massilia varians</name>
    <dbReference type="NCBI Taxonomy" id="457921"/>
    <lineage>
        <taxon>Bacteria</taxon>
        <taxon>Pseudomonadati</taxon>
        <taxon>Pseudomonadota</taxon>
        <taxon>Betaproteobacteria</taxon>
        <taxon>Burkholderiales</taxon>
        <taxon>Oxalobacteraceae</taxon>
        <taxon>Telluria group</taxon>
        <taxon>Massilia</taxon>
    </lineage>
</organism>
<comment type="subcellular location">
    <subcellularLocation>
        <location evidence="11">Cell membrane</location>
    </subcellularLocation>
    <subcellularLocation>
        <location evidence="1">Membrane</location>
        <topology evidence="1">Multi-pass membrane protein</topology>
    </subcellularLocation>
</comment>
<accession>A0ABN6TGA3</accession>
<dbReference type="NCBIfam" id="TIGR01525">
    <property type="entry name" value="ATPase-IB_hvy"/>
    <property type="match status" value="1"/>
</dbReference>
<evidence type="ECO:0000256" key="7">
    <source>
        <dbReference type="ARBA" id="ARBA00022842"/>
    </source>
</evidence>
<dbReference type="Proteomes" id="UP001163336">
    <property type="component" value="Chromosome"/>
</dbReference>
<evidence type="ECO:0000256" key="3">
    <source>
        <dbReference type="ARBA" id="ARBA00022692"/>
    </source>
</evidence>
<dbReference type="SFLD" id="SFLDF00027">
    <property type="entry name" value="p-type_atpase"/>
    <property type="match status" value="1"/>
</dbReference>
<dbReference type="Gene3D" id="3.30.70.100">
    <property type="match status" value="2"/>
</dbReference>
<evidence type="ECO:0000259" key="13">
    <source>
        <dbReference type="Pfam" id="PF00122"/>
    </source>
</evidence>
<dbReference type="PANTHER" id="PTHR43079:SF1">
    <property type="entry name" value="CADMIUM_ZINC-TRANSPORTING ATPASE HMA1, CHLOROPLASTIC-RELATED"/>
    <property type="match status" value="1"/>
</dbReference>
<dbReference type="InterPro" id="IPR023214">
    <property type="entry name" value="HAD_sf"/>
</dbReference>
<dbReference type="InterPro" id="IPR051949">
    <property type="entry name" value="Cation_Transport_ATPase"/>
</dbReference>
<dbReference type="Pfam" id="PF00702">
    <property type="entry name" value="Hydrolase"/>
    <property type="match status" value="1"/>
</dbReference>
<dbReference type="PANTHER" id="PTHR43079">
    <property type="entry name" value="PROBABLE CADMIUM/ZINC-TRANSPORTING ATPASE HMA1"/>
    <property type="match status" value="1"/>
</dbReference>
<feature type="transmembrane region" description="Helical" evidence="11">
    <location>
        <begin position="497"/>
        <end position="521"/>
    </location>
</feature>
<dbReference type="InterPro" id="IPR023298">
    <property type="entry name" value="ATPase_P-typ_TM_dom_sf"/>
</dbReference>
<evidence type="ECO:0000256" key="8">
    <source>
        <dbReference type="ARBA" id="ARBA00022967"/>
    </source>
</evidence>
<dbReference type="PRINTS" id="PR00119">
    <property type="entry name" value="CATATPASE"/>
</dbReference>
<feature type="region of interest" description="Disordered" evidence="12">
    <location>
        <begin position="871"/>
        <end position="891"/>
    </location>
</feature>
<keyword evidence="10 11" id="KW-0472">Membrane</keyword>
<gene>
    <name evidence="14" type="ORF">MasN3_27100</name>
</gene>
<dbReference type="PROSITE" id="PS00154">
    <property type="entry name" value="ATPASE_E1_E2"/>
    <property type="match status" value="1"/>
</dbReference>
<evidence type="ECO:0000256" key="6">
    <source>
        <dbReference type="ARBA" id="ARBA00022840"/>
    </source>
</evidence>
<dbReference type="Gene3D" id="3.40.1110.10">
    <property type="entry name" value="Calcium-transporting ATPase, cytoplasmic domain N"/>
    <property type="match status" value="1"/>
</dbReference>
<feature type="transmembrane region" description="Helical" evidence="11">
    <location>
        <begin position="812"/>
        <end position="830"/>
    </location>
</feature>
<keyword evidence="6 11" id="KW-0067">ATP-binding</keyword>
<keyword evidence="11" id="KW-1003">Cell membrane</keyword>
<dbReference type="InterPro" id="IPR027256">
    <property type="entry name" value="P-typ_ATPase_IB"/>
</dbReference>
<dbReference type="SUPFAM" id="SSF56784">
    <property type="entry name" value="HAD-like"/>
    <property type="match status" value="1"/>
</dbReference>
<dbReference type="NCBIfam" id="TIGR01494">
    <property type="entry name" value="ATPase_P-type"/>
    <property type="match status" value="1"/>
</dbReference>
<dbReference type="CDD" id="cd00371">
    <property type="entry name" value="HMA"/>
    <property type="match status" value="1"/>
</dbReference>
<keyword evidence="7" id="KW-0460">Magnesium</keyword>
<dbReference type="RefSeq" id="WP_281907793.1">
    <property type="nucleotide sequence ID" value="NZ_AP026966.1"/>
</dbReference>
<keyword evidence="9 11" id="KW-1133">Transmembrane helix</keyword>
<proteinExistence type="inferred from homology"/>
<reference evidence="14" key="1">
    <citation type="submission" date="2022-11" db="EMBL/GenBank/DDBJ databases">
        <title>Isolation and characterization of PLA-degrading bacterium Massilia sp. from Antarctic soil.</title>
        <authorList>
            <person name="Sato K."/>
            <person name="Gomez-Fuentes C."/>
            <person name="Ahmad S.A."/>
            <person name="Zulkharnain A."/>
        </authorList>
    </citation>
    <scope>NUCLEOTIDE SEQUENCE</scope>
    <source>
        <strain evidence="14">N-3</strain>
    </source>
</reference>
<dbReference type="Gene3D" id="3.40.50.1000">
    <property type="entry name" value="HAD superfamily/HAD-like"/>
    <property type="match status" value="1"/>
</dbReference>
<feature type="region of interest" description="Disordered" evidence="12">
    <location>
        <begin position="150"/>
        <end position="213"/>
    </location>
</feature>
<feature type="transmembrane region" description="Helical" evidence="11">
    <location>
        <begin position="223"/>
        <end position="242"/>
    </location>
</feature>
<keyword evidence="8" id="KW-1278">Translocase</keyword>
<dbReference type="InterPro" id="IPR018303">
    <property type="entry name" value="ATPase_P-typ_P_site"/>
</dbReference>
<feature type="transmembrane region" description="Helical" evidence="11">
    <location>
        <begin position="466"/>
        <end position="485"/>
    </location>
</feature>
<keyword evidence="4 11" id="KW-0479">Metal-binding</keyword>
<evidence type="ECO:0000313" key="14">
    <source>
        <dbReference type="EMBL" id="BDT59216.1"/>
    </source>
</evidence>
<dbReference type="InterPro" id="IPR023299">
    <property type="entry name" value="ATPase_P-typ_cyto_dom_N"/>
</dbReference>
<feature type="transmembrane region" description="Helical" evidence="11">
    <location>
        <begin position="248"/>
        <end position="266"/>
    </location>
</feature>
<dbReference type="Pfam" id="PF00122">
    <property type="entry name" value="E1-E2_ATPase"/>
    <property type="match status" value="1"/>
</dbReference>
<evidence type="ECO:0000256" key="5">
    <source>
        <dbReference type="ARBA" id="ARBA00022741"/>
    </source>
</evidence>
<evidence type="ECO:0000256" key="12">
    <source>
        <dbReference type="SAM" id="MobiDB-lite"/>
    </source>
</evidence>
<dbReference type="InterPro" id="IPR006121">
    <property type="entry name" value="HMA_dom"/>
</dbReference>
<name>A0ABN6TGA3_9BURK</name>
<dbReference type="SFLD" id="SFLDG00002">
    <property type="entry name" value="C1.7:_P-type_atpase_like"/>
    <property type="match status" value="1"/>
</dbReference>
<evidence type="ECO:0000256" key="2">
    <source>
        <dbReference type="ARBA" id="ARBA00006024"/>
    </source>
</evidence>
<keyword evidence="5 11" id="KW-0547">Nucleotide-binding</keyword>
<feature type="domain" description="P-type ATPase A" evidence="13">
    <location>
        <begin position="331"/>
        <end position="446"/>
    </location>
</feature>
<dbReference type="SFLD" id="SFLDS00003">
    <property type="entry name" value="Haloacid_Dehalogenase"/>
    <property type="match status" value="1"/>
</dbReference>
<evidence type="ECO:0000256" key="10">
    <source>
        <dbReference type="ARBA" id="ARBA00023136"/>
    </source>
</evidence>
<dbReference type="Gene3D" id="2.70.150.10">
    <property type="entry name" value="Calcium-transporting ATPase, cytoplasmic transduction domain A"/>
    <property type="match status" value="1"/>
</dbReference>
<evidence type="ECO:0000256" key="1">
    <source>
        <dbReference type="ARBA" id="ARBA00004141"/>
    </source>
</evidence>
<dbReference type="InterPro" id="IPR036412">
    <property type="entry name" value="HAD-like_sf"/>
</dbReference>
<evidence type="ECO:0000256" key="9">
    <source>
        <dbReference type="ARBA" id="ARBA00022989"/>
    </source>
</evidence>
<evidence type="ECO:0000256" key="11">
    <source>
        <dbReference type="RuleBase" id="RU362081"/>
    </source>
</evidence>
<evidence type="ECO:0000256" key="4">
    <source>
        <dbReference type="ARBA" id="ARBA00022723"/>
    </source>
</evidence>
<comment type="similarity">
    <text evidence="2 11">Belongs to the cation transport ATPase (P-type) (TC 3.A.3) family. Type IB subfamily.</text>
</comment>
<dbReference type="InterPro" id="IPR044492">
    <property type="entry name" value="P_typ_ATPase_HD_dom"/>
</dbReference>
<keyword evidence="15" id="KW-1185">Reference proteome</keyword>
<dbReference type="SUPFAM" id="SSF81665">
    <property type="entry name" value="Calcium ATPase, transmembrane domain M"/>
    <property type="match status" value="1"/>
</dbReference>